<evidence type="ECO:0000256" key="1">
    <source>
        <dbReference type="SAM" id="Phobius"/>
    </source>
</evidence>
<keyword evidence="3" id="KW-1185">Reference proteome</keyword>
<comment type="caution">
    <text evidence="2">The sequence shown here is derived from an EMBL/GenBank/DDBJ whole genome shotgun (WGS) entry which is preliminary data.</text>
</comment>
<sequence>MLECGRLSNGCAAEFVAGVLILYFCKAERLKMLDHSVCLATDAVYAVFPALDLAVLAGLLIAGGEGNIMLPARCSSAAIVVFAGTNVAKPCWSCWNAMLAAVVWICGISADERMSPCDDEASAGLVRTDAVAATPGF</sequence>
<keyword evidence="1" id="KW-1133">Transmembrane helix</keyword>
<reference evidence="2" key="1">
    <citation type="submission" date="2023-05" db="EMBL/GenBank/DDBJ databases">
        <title>Nepenthes gracilis genome sequencing.</title>
        <authorList>
            <person name="Fukushima K."/>
        </authorList>
    </citation>
    <scope>NUCLEOTIDE SEQUENCE</scope>
    <source>
        <strain evidence="2">SING2019-196</strain>
    </source>
</reference>
<proteinExistence type="predicted"/>
<accession>A0AAD3Y6Q5</accession>
<feature type="transmembrane region" description="Helical" evidence="1">
    <location>
        <begin position="6"/>
        <end position="25"/>
    </location>
</feature>
<keyword evidence="1" id="KW-0472">Membrane</keyword>
<dbReference type="AlphaFoldDB" id="A0AAD3Y6Q5"/>
<dbReference type="Proteomes" id="UP001279734">
    <property type="component" value="Unassembled WGS sequence"/>
</dbReference>
<evidence type="ECO:0000313" key="2">
    <source>
        <dbReference type="EMBL" id="GMH29490.1"/>
    </source>
</evidence>
<name>A0AAD3Y6Q5_NEPGR</name>
<gene>
    <name evidence="2" type="ORF">Nepgr_031333</name>
</gene>
<feature type="transmembrane region" description="Helical" evidence="1">
    <location>
        <begin position="37"/>
        <end position="62"/>
    </location>
</feature>
<keyword evidence="1" id="KW-0812">Transmembrane</keyword>
<evidence type="ECO:0000313" key="3">
    <source>
        <dbReference type="Proteomes" id="UP001279734"/>
    </source>
</evidence>
<dbReference type="EMBL" id="BSYO01000036">
    <property type="protein sequence ID" value="GMH29490.1"/>
    <property type="molecule type" value="Genomic_DNA"/>
</dbReference>
<protein>
    <submittedName>
        <fullName evidence="2">Uncharacterized protein</fullName>
    </submittedName>
</protein>
<organism evidence="2 3">
    <name type="scientific">Nepenthes gracilis</name>
    <name type="common">Slender pitcher plant</name>
    <dbReference type="NCBI Taxonomy" id="150966"/>
    <lineage>
        <taxon>Eukaryota</taxon>
        <taxon>Viridiplantae</taxon>
        <taxon>Streptophyta</taxon>
        <taxon>Embryophyta</taxon>
        <taxon>Tracheophyta</taxon>
        <taxon>Spermatophyta</taxon>
        <taxon>Magnoliopsida</taxon>
        <taxon>eudicotyledons</taxon>
        <taxon>Gunneridae</taxon>
        <taxon>Pentapetalae</taxon>
        <taxon>Caryophyllales</taxon>
        <taxon>Nepenthaceae</taxon>
        <taxon>Nepenthes</taxon>
    </lineage>
</organism>